<proteinExistence type="predicted"/>
<keyword evidence="1" id="KW-1133">Transmembrane helix</keyword>
<keyword evidence="3" id="KW-1185">Reference proteome</keyword>
<reference evidence="2" key="2">
    <citation type="submission" date="2020-11" db="EMBL/GenBank/DDBJ databases">
        <authorList>
            <person name="McCartney M.A."/>
            <person name="Auch B."/>
            <person name="Kono T."/>
            <person name="Mallez S."/>
            <person name="Becker A."/>
            <person name="Gohl D.M."/>
            <person name="Silverstein K.A.T."/>
            <person name="Koren S."/>
            <person name="Bechman K.B."/>
            <person name="Herman A."/>
            <person name="Abrahante J.E."/>
            <person name="Garbe J."/>
        </authorList>
    </citation>
    <scope>NUCLEOTIDE SEQUENCE</scope>
    <source>
        <strain evidence="2">Duluth1</strain>
        <tissue evidence="2">Whole animal</tissue>
    </source>
</reference>
<protein>
    <submittedName>
        <fullName evidence="2">Uncharacterized protein</fullName>
    </submittedName>
</protein>
<dbReference type="Proteomes" id="UP000828390">
    <property type="component" value="Unassembled WGS sequence"/>
</dbReference>
<evidence type="ECO:0000313" key="2">
    <source>
        <dbReference type="EMBL" id="KAH3834816.1"/>
    </source>
</evidence>
<dbReference type="EMBL" id="JAIWYP010000004">
    <property type="protein sequence ID" value="KAH3834816.1"/>
    <property type="molecule type" value="Genomic_DNA"/>
</dbReference>
<sequence>MRDDAKAFLNVSECLKYPDFNNENFEKEQNKKFVSEPLDQLLFNIINGISLPVLNYQTGTRAWKNEECDVKIITAKSISERTSTNNVAVQFALWMMSCMLAVVLSLKKVVTKKNNDNYIPRPK</sequence>
<dbReference type="AlphaFoldDB" id="A0A9D4K878"/>
<accession>A0A9D4K878</accession>
<keyword evidence="1" id="KW-0812">Transmembrane</keyword>
<keyword evidence="1" id="KW-0472">Membrane</keyword>
<reference evidence="2" key="1">
    <citation type="journal article" date="2019" name="bioRxiv">
        <title>The Genome of the Zebra Mussel, Dreissena polymorpha: A Resource for Invasive Species Research.</title>
        <authorList>
            <person name="McCartney M.A."/>
            <person name="Auch B."/>
            <person name="Kono T."/>
            <person name="Mallez S."/>
            <person name="Zhang Y."/>
            <person name="Obille A."/>
            <person name="Becker A."/>
            <person name="Abrahante J.E."/>
            <person name="Garbe J."/>
            <person name="Badalamenti J.P."/>
            <person name="Herman A."/>
            <person name="Mangelson H."/>
            <person name="Liachko I."/>
            <person name="Sullivan S."/>
            <person name="Sone E.D."/>
            <person name="Koren S."/>
            <person name="Silverstein K.A.T."/>
            <person name="Beckman K.B."/>
            <person name="Gohl D.M."/>
        </authorList>
    </citation>
    <scope>NUCLEOTIDE SEQUENCE</scope>
    <source>
        <strain evidence="2">Duluth1</strain>
        <tissue evidence="2">Whole animal</tissue>
    </source>
</reference>
<feature type="transmembrane region" description="Helical" evidence="1">
    <location>
        <begin position="87"/>
        <end position="106"/>
    </location>
</feature>
<evidence type="ECO:0000313" key="3">
    <source>
        <dbReference type="Proteomes" id="UP000828390"/>
    </source>
</evidence>
<comment type="caution">
    <text evidence="2">The sequence shown here is derived from an EMBL/GenBank/DDBJ whole genome shotgun (WGS) entry which is preliminary data.</text>
</comment>
<evidence type="ECO:0000256" key="1">
    <source>
        <dbReference type="SAM" id="Phobius"/>
    </source>
</evidence>
<organism evidence="2 3">
    <name type="scientific">Dreissena polymorpha</name>
    <name type="common">Zebra mussel</name>
    <name type="synonym">Mytilus polymorpha</name>
    <dbReference type="NCBI Taxonomy" id="45954"/>
    <lineage>
        <taxon>Eukaryota</taxon>
        <taxon>Metazoa</taxon>
        <taxon>Spiralia</taxon>
        <taxon>Lophotrochozoa</taxon>
        <taxon>Mollusca</taxon>
        <taxon>Bivalvia</taxon>
        <taxon>Autobranchia</taxon>
        <taxon>Heteroconchia</taxon>
        <taxon>Euheterodonta</taxon>
        <taxon>Imparidentia</taxon>
        <taxon>Neoheterodontei</taxon>
        <taxon>Myida</taxon>
        <taxon>Dreissenoidea</taxon>
        <taxon>Dreissenidae</taxon>
        <taxon>Dreissena</taxon>
    </lineage>
</organism>
<gene>
    <name evidence="2" type="ORF">DPMN_108149</name>
</gene>
<name>A0A9D4K878_DREPO</name>